<keyword evidence="2" id="KW-0472">Membrane</keyword>
<evidence type="ECO:0000259" key="3">
    <source>
        <dbReference type="Pfam" id="PF13490"/>
    </source>
</evidence>
<protein>
    <submittedName>
        <fullName evidence="4">Zf-HC2 domain-containing protein</fullName>
    </submittedName>
</protein>
<keyword evidence="2" id="KW-1133">Transmembrane helix</keyword>
<dbReference type="InterPro" id="IPR027383">
    <property type="entry name" value="Znf_put"/>
</dbReference>
<dbReference type="Proteomes" id="UP000594468">
    <property type="component" value="Chromosome"/>
</dbReference>
<feature type="transmembrane region" description="Helical" evidence="2">
    <location>
        <begin position="95"/>
        <end position="115"/>
    </location>
</feature>
<gene>
    <name evidence="4" type="ORF">G4Y79_18025</name>
</gene>
<sequence length="186" mass="20893">MKTFTCQFVQNRMPAFINNECSVRERRLIGQHLDECAACDAVYRQQRRAQREMQSELPRLGMPDQGRLALIWERVEQELATPPQRVPSKVAPRISWHYGLVAVLAVFMLAVPWVMDSNPVHASVPSQPAPVEMTELEQATPEHEQTLPPVTEVAYATHPEVTTGPVQSVLHNTPPQTPSPASTRPE</sequence>
<proteinExistence type="predicted"/>
<feature type="compositionally biased region" description="Polar residues" evidence="1">
    <location>
        <begin position="164"/>
        <end position="186"/>
    </location>
</feature>
<accession>A0A7S8E721</accession>
<dbReference type="Pfam" id="PF13490">
    <property type="entry name" value="zf-HC2"/>
    <property type="match status" value="1"/>
</dbReference>
<keyword evidence="5" id="KW-1185">Reference proteome</keyword>
<dbReference type="EMBL" id="CP062983">
    <property type="protein sequence ID" value="QPC81573.1"/>
    <property type="molecule type" value="Genomic_DNA"/>
</dbReference>
<evidence type="ECO:0000313" key="5">
    <source>
        <dbReference type="Proteomes" id="UP000594468"/>
    </source>
</evidence>
<feature type="region of interest" description="Disordered" evidence="1">
    <location>
        <begin position="135"/>
        <end position="186"/>
    </location>
</feature>
<organism evidence="4 5">
    <name type="scientific">Phototrophicus methaneseepsis</name>
    <dbReference type="NCBI Taxonomy" id="2710758"/>
    <lineage>
        <taxon>Bacteria</taxon>
        <taxon>Bacillati</taxon>
        <taxon>Chloroflexota</taxon>
        <taxon>Candidatus Thermofontia</taxon>
        <taxon>Phototrophicales</taxon>
        <taxon>Phototrophicaceae</taxon>
        <taxon>Phototrophicus</taxon>
    </lineage>
</organism>
<feature type="domain" description="Putative zinc-finger" evidence="3">
    <location>
        <begin position="6"/>
        <end position="39"/>
    </location>
</feature>
<dbReference type="RefSeq" id="WP_195169645.1">
    <property type="nucleotide sequence ID" value="NZ_CP062983.1"/>
</dbReference>
<reference evidence="4 5" key="1">
    <citation type="submission" date="2020-02" db="EMBL/GenBank/DDBJ databases">
        <authorList>
            <person name="Zheng R.K."/>
            <person name="Sun C.M."/>
        </authorList>
    </citation>
    <scope>NUCLEOTIDE SEQUENCE [LARGE SCALE GENOMIC DNA]</scope>
    <source>
        <strain evidence="5">rifampicinis</strain>
    </source>
</reference>
<evidence type="ECO:0000313" key="4">
    <source>
        <dbReference type="EMBL" id="QPC81573.1"/>
    </source>
</evidence>
<dbReference type="KEGG" id="pmet:G4Y79_18025"/>
<keyword evidence="2" id="KW-0812">Transmembrane</keyword>
<dbReference type="AlphaFoldDB" id="A0A7S8E721"/>
<name>A0A7S8E721_9CHLR</name>
<evidence type="ECO:0000256" key="2">
    <source>
        <dbReference type="SAM" id="Phobius"/>
    </source>
</evidence>
<evidence type="ECO:0000256" key="1">
    <source>
        <dbReference type="SAM" id="MobiDB-lite"/>
    </source>
</evidence>